<evidence type="ECO:0000313" key="1">
    <source>
        <dbReference type="EMBL" id="KCZ71911.1"/>
    </source>
</evidence>
<dbReference type="RefSeq" id="WP_048090959.1">
    <property type="nucleotide sequence ID" value="NZ_JMIY01000004.1"/>
</dbReference>
<keyword evidence="2" id="KW-1185">Reference proteome</keyword>
<organism evidence="1 2">
    <name type="scientific">Candidatus Methanoperedens nitratireducens</name>
    <dbReference type="NCBI Taxonomy" id="1392998"/>
    <lineage>
        <taxon>Archaea</taxon>
        <taxon>Methanobacteriati</taxon>
        <taxon>Methanobacteriota</taxon>
        <taxon>Stenosarchaea group</taxon>
        <taxon>Methanomicrobia</taxon>
        <taxon>Methanosarcinales</taxon>
        <taxon>ANME-2 cluster</taxon>
        <taxon>Candidatus Methanoperedentaceae</taxon>
        <taxon>Candidatus Methanoperedens</taxon>
    </lineage>
</organism>
<dbReference type="EMBL" id="JMIY01000004">
    <property type="protein sequence ID" value="KCZ71911.1"/>
    <property type="molecule type" value="Genomic_DNA"/>
</dbReference>
<dbReference type="AlphaFoldDB" id="A0A062UY87"/>
<comment type="caution">
    <text evidence="1">The sequence shown here is derived from an EMBL/GenBank/DDBJ whole genome shotgun (WGS) entry which is preliminary data.</text>
</comment>
<name>A0A062UY87_9EURY</name>
<dbReference type="Proteomes" id="UP000027153">
    <property type="component" value="Unassembled WGS sequence"/>
</dbReference>
<evidence type="ECO:0000313" key="2">
    <source>
        <dbReference type="Proteomes" id="UP000027153"/>
    </source>
</evidence>
<protein>
    <submittedName>
        <fullName evidence="1">Uncharacterized protein</fullName>
    </submittedName>
</protein>
<gene>
    <name evidence="1" type="ORF">ANME2D_01967</name>
</gene>
<sequence>MIWDAAIWKEELQKELNDFYKFSVATAISEDEYINLRVEKFFFVCAFIARKLSEANKLSDELISKDFSCIKYQRIKDDNIIDFLNWHHFERFYNLEEGEKSLLKLKELCNILIHSLIFCITTDNNNKLCGVFINSDWKKDKCYYIELNTFIELINDIINDVVSKHYSRYH</sequence>
<accession>A0A062UY87</accession>
<reference evidence="1 2" key="1">
    <citation type="journal article" date="2013" name="Nature">
        <title>Anaerobic oxidation of methane coupled to nitrate reduction in a novel archaeal lineage.</title>
        <authorList>
            <person name="Haroon M.F."/>
            <person name="Hu S."/>
            <person name="Shi Y."/>
            <person name="Imelfort M."/>
            <person name="Keller J."/>
            <person name="Hugenholtz P."/>
            <person name="Yuan Z."/>
            <person name="Tyson G.W."/>
        </authorList>
    </citation>
    <scope>NUCLEOTIDE SEQUENCE [LARGE SCALE GENOMIC DNA]</scope>
    <source>
        <strain evidence="1 2">ANME-2d</strain>
    </source>
</reference>
<proteinExistence type="predicted"/>